<dbReference type="AlphaFoldDB" id="A0A1J5TJ34"/>
<feature type="transmembrane region" description="Helical" evidence="1">
    <location>
        <begin position="109"/>
        <end position="126"/>
    </location>
</feature>
<dbReference type="PIRSF" id="PIRSF004923">
    <property type="entry name" value="RseC"/>
    <property type="match status" value="1"/>
</dbReference>
<accession>A0A1J5TJ34</accession>
<keyword evidence="1" id="KW-0812">Transmembrane</keyword>
<dbReference type="PROSITE" id="PS51257">
    <property type="entry name" value="PROKAR_LIPOPROTEIN"/>
    <property type="match status" value="1"/>
</dbReference>
<dbReference type="Pfam" id="PF04246">
    <property type="entry name" value="RseC_MucC"/>
    <property type="match status" value="1"/>
</dbReference>
<keyword evidence="1" id="KW-1133">Transmembrane helix</keyword>
<sequence>MIEMRAIVIQIHGGDASVQPIGTGGCGHCDSEGGCGSGTLTKVFCGDKPRQFKVRNEVSAKVGDEIQVSIPDGVLLRGAMKMYVLPLILLLAGGIAGVGMAGAGNGRDAYAVVGAVAGLLLGFVLAKISPKTGLAVASSIVTSKSVS</sequence>
<dbReference type="InterPro" id="IPR007359">
    <property type="entry name" value="SigmaE_reg_RseC_MucC"/>
</dbReference>
<dbReference type="PANTHER" id="PTHR35867:SF1">
    <property type="entry name" value="PROTEIN RSEC"/>
    <property type="match status" value="1"/>
</dbReference>
<organism evidence="2">
    <name type="scientific">mine drainage metagenome</name>
    <dbReference type="NCBI Taxonomy" id="410659"/>
    <lineage>
        <taxon>unclassified sequences</taxon>
        <taxon>metagenomes</taxon>
        <taxon>ecological metagenomes</taxon>
    </lineage>
</organism>
<feature type="transmembrane region" description="Helical" evidence="1">
    <location>
        <begin position="83"/>
        <end position="103"/>
    </location>
</feature>
<proteinExistence type="predicted"/>
<evidence type="ECO:0000256" key="1">
    <source>
        <dbReference type="SAM" id="Phobius"/>
    </source>
</evidence>
<reference evidence="2" key="1">
    <citation type="submission" date="2016-10" db="EMBL/GenBank/DDBJ databases">
        <title>Sequence of Gallionella enrichment culture.</title>
        <authorList>
            <person name="Poehlein A."/>
            <person name="Muehling M."/>
            <person name="Daniel R."/>
        </authorList>
    </citation>
    <scope>NUCLEOTIDE SEQUENCE</scope>
</reference>
<protein>
    <submittedName>
        <fullName evidence="2">SoxR reducing system protein RseC</fullName>
    </submittedName>
</protein>
<gene>
    <name evidence="2" type="ORF">GALL_29040</name>
</gene>
<dbReference type="InterPro" id="IPR026268">
    <property type="entry name" value="RseC"/>
</dbReference>
<comment type="caution">
    <text evidence="2">The sequence shown here is derived from an EMBL/GenBank/DDBJ whole genome shotgun (WGS) entry which is preliminary data.</text>
</comment>
<dbReference type="EMBL" id="MLJW01000007">
    <property type="protein sequence ID" value="OIR16184.1"/>
    <property type="molecule type" value="Genomic_DNA"/>
</dbReference>
<name>A0A1J5TJ34_9ZZZZ</name>
<dbReference type="PANTHER" id="PTHR35867">
    <property type="entry name" value="PROTEIN RSEC"/>
    <property type="match status" value="1"/>
</dbReference>
<keyword evidence="1" id="KW-0472">Membrane</keyword>
<evidence type="ECO:0000313" key="2">
    <source>
        <dbReference type="EMBL" id="OIR16184.1"/>
    </source>
</evidence>